<reference evidence="2 5" key="2">
    <citation type="submission" date="2020-01" db="EMBL/GenBank/DDBJ databases">
        <authorList>
            <person name="Wang S."/>
        </authorList>
    </citation>
    <scope>NUCLEOTIDE SEQUENCE [LARGE SCALE GENOMIC DNA]</scope>
    <source>
        <strain evidence="2 5">D151-2-6</strain>
    </source>
</reference>
<protein>
    <submittedName>
        <fullName evidence="2">Flagellar basal-body protein FlbY</fullName>
    </submittedName>
</protein>
<dbReference type="Proteomes" id="UP000289220">
    <property type="component" value="Unassembled WGS sequence"/>
</dbReference>
<proteinExistence type="predicted"/>
<evidence type="ECO:0000313" key="3">
    <source>
        <dbReference type="EMBL" id="VDC51837.1"/>
    </source>
</evidence>
<dbReference type="AlphaFoldDB" id="A0A6G7EKB5"/>
<evidence type="ECO:0000313" key="6">
    <source>
        <dbReference type="Proteomes" id="UP000532936"/>
    </source>
</evidence>
<dbReference type="Proteomes" id="UP000532936">
    <property type="component" value="Unassembled WGS sequence"/>
</dbReference>
<dbReference type="Proteomes" id="UP000501325">
    <property type="component" value="Chromosome"/>
</dbReference>
<evidence type="ECO:0000313" key="5">
    <source>
        <dbReference type="Proteomes" id="UP000501325"/>
    </source>
</evidence>
<organism evidence="1 6">
    <name type="scientific">Brevundimonas mediterranea</name>
    <dbReference type="NCBI Taxonomy" id="74329"/>
    <lineage>
        <taxon>Bacteria</taxon>
        <taxon>Pseudomonadati</taxon>
        <taxon>Pseudomonadota</taxon>
        <taxon>Alphaproteobacteria</taxon>
        <taxon>Caulobacterales</taxon>
        <taxon>Caulobacteraceae</taxon>
        <taxon>Brevundimonas</taxon>
    </lineage>
</organism>
<name>A0A6G7EKB5_9CAUL</name>
<sequence length="145" mass="15426">MSDAELATARVRQLLDLTRRLTDRLAAETRAFEEGRPQDVAASLAETQEMANLYRRDSGHVKANPALLSGGLATDRMALIEATRAFDAVLSRHASAVEAARKISEGLVRAIAHEVAAARTPASAYAADGRAAQGDGRAVAFNRKA</sequence>
<evidence type="ECO:0000313" key="4">
    <source>
        <dbReference type="Proteomes" id="UP000289220"/>
    </source>
</evidence>
<dbReference type="EMBL" id="UXHF01000008">
    <property type="protein sequence ID" value="VDC51837.1"/>
    <property type="molecule type" value="Genomic_DNA"/>
</dbReference>
<reference evidence="1 6" key="3">
    <citation type="submission" date="2020-08" db="EMBL/GenBank/DDBJ databases">
        <title>Genomic Encyclopedia of Type Strains, Phase IV (KMG-IV): sequencing the most valuable type-strain genomes for metagenomic binning, comparative biology and taxonomic classification.</title>
        <authorList>
            <person name="Goeker M."/>
        </authorList>
    </citation>
    <scope>NUCLEOTIDE SEQUENCE [LARGE SCALE GENOMIC DNA]</scope>
    <source>
        <strain evidence="1 6">DSM 14878</strain>
    </source>
</reference>
<keyword evidence="4" id="KW-1185">Reference proteome</keyword>
<evidence type="ECO:0000313" key="1">
    <source>
        <dbReference type="EMBL" id="MBB3870596.1"/>
    </source>
</evidence>
<keyword evidence="2" id="KW-0966">Cell projection</keyword>
<accession>A0A6G7EKB5</accession>
<dbReference type="EMBL" id="JACIDA010000001">
    <property type="protein sequence ID" value="MBB3870596.1"/>
    <property type="molecule type" value="Genomic_DNA"/>
</dbReference>
<reference evidence="3 4" key="1">
    <citation type="submission" date="2018-11" db="EMBL/GenBank/DDBJ databases">
        <authorList>
            <person name="Peiro R."/>
            <person name="Begona"/>
            <person name="Cbmso G."/>
            <person name="Lopez M."/>
            <person name="Gonzalez S."/>
            <person name="Sacristan E."/>
            <person name="Castillo E."/>
        </authorList>
    </citation>
    <scope>NUCLEOTIDE SEQUENCE [LARGE SCALE GENOMIC DNA]</scope>
    <source>
        <strain evidence="3">Brev_genome</strain>
    </source>
</reference>
<dbReference type="EMBL" id="CP048751">
    <property type="protein sequence ID" value="QIH73792.1"/>
    <property type="molecule type" value="Genomic_DNA"/>
</dbReference>
<keyword evidence="2" id="KW-0969">Cilium</keyword>
<dbReference type="RefSeq" id="WP_008259237.1">
    <property type="nucleotide sequence ID" value="NZ_CP048751.1"/>
</dbReference>
<dbReference type="KEGG" id="bmed:GYM46_13050"/>
<evidence type="ECO:0000313" key="2">
    <source>
        <dbReference type="EMBL" id="QIH73792.1"/>
    </source>
</evidence>
<keyword evidence="2" id="KW-0282">Flagellum</keyword>
<gene>
    <name evidence="3" type="ORF">BREV_BREV_00627</name>
    <name evidence="1" type="ORF">GGR11_000110</name>
    <name evidence="2" type="ORF">GYM46_13050</name>
</gene>